<feature type="transmembrane region" description="Helical" evidence="25">
    <location>
        <begin position="344"/>
        <end position="365"/>
    </location>
</feature>
<feature type="transmembrane region" description="Helical" evidence="25">
    <location>
        <begin position="191"/>
        <end position="215"/>
    </location>
</feature>
<comment type="catalytic activity">
    <reaction evidence="19">
        <text>L-alanyl-L-lysine(out) = L-alanyl-L-lysine(in)</text>
        <dbReference type="Rhea" id="RHEA:79415"/>
        <dbReference type="ChEBI" id="CHEBI:192470"/>
    </reaction>
</comment>
<comment type="catalytic activity">
    <reaction evidence="20">
        <text>L-lysyl-glycine(out) = L-lysyl-glycine(in)</text>
        <dbReference type="Rhea" id="RHEA:79407"/>
        <dbReference type="ChEBI" id="CHEBI:191202"/>
    </reaction>
</comment>
<evidence type="ECO:0000256" key="13">
    <source>
        <dbReference type="ARBA" id="ARBA00044893"/>
    </source>
</evidence>
<comment type="subunit">
    <text evidence="24">Homodimer. Interacts with lysosomal protein GLMP (via lumenal domain); the interaction starts while both proteins are still in the endoplasmic reticulum and is required for stabilization of MFSD1 in lysosomes but has no direct effect on its targeting to lysosomes or transporter activity.</text>
</comment>
<evidence type="ECO:0000256" key="20">
    <source>
        <dbReference type="ARBA" id="ARBA00044924"/>
    </source>
</evidence>
<evidence type="ECO:0000256" key="6">
    <source>
        <dbReference type="ARBA" id="ARBA00023136"/>
    </source>
</evidence>
<comment type="catalytic activity">
    <reaction evidence="9">
        <text>L-histidyl-glycine(out) = L-histidyl-glycine(in)</text>
        <dbReference type="Rhea" id="RHEA:79395"/>
        <dbReference type="ChEBI" id="CHEBI:229957"/>
    </reaction>
</comment>
<evidence type="ECO:0000256" key="9">
    <source>
        <dbReference type="ARBA" id="ARBA00044878"/>
    </source>
</evidence>
<dbReference type="GO" id="GO:0022857">
    <property type="term" value="F:transmembrane transporter activity"/>
    <property type="evidence" value="ECO:0007669"/>
    <property type="project" value="InterPro"/>
</dbReference>
<dbReference type="AlphaFoldDB" id="A0A1R2CHV5"/>
<comment type="catalytic activity">
    <reaction evidence="17">
        <text>L-arginyl-glycine(out) = L-arginyl-glycine(in)</text>
        <dbReference type="Rhea" id="RHEA:79391"/>
        <dbReference type="ChEBI" id="CHEBI:229955"/>
    </reaction>
</comment>
<gene>
    <name evidence="27" type="ORF">SteCoe_9406</name>
</gene>
<evidence type="ECO:0000256" key="11">
    <source>
        <dbReference type="ARBA" id="ARBA00044884"/>
    </source>
</evidence>
<dbReference type="Pfam" id="PF07690">
    <property type="entry name" value="MFS_1"/>
    <property type="match status" value="1"/>
</dbReference>
<comment type="catalytic activity">
    <reaction evidence="14">
        <text>L-aspartyl-L-lysine(out) = L-aspartyl-L-lysine(in)</text>
        <dbReference type="Rhea" id="RHEA:79411"/>
        <dbReference type="ChEBI" id="CHEBI:229953"/>
    </reaction>
</comment>
<dbReference type="PANTHER" id="PTHR23512">
    <property type="entry name" value="MAJOR FACILITATOR SUPERFAMILY DOMAIN-CONTAINING PROTEIN 1"/>
    <property type="match status" value="1"/>
</dbReference>
<keyword evidence="28" id="KW-1185">Reference proteome</keyword>
<evidence type="ECO:0000256" key="5">
    <source>
        <dbReference type="ARBA" id="ARBA00022989"/>
    </source>
</evidence>
<feature type="transmembrane region" description="Helical" evidence="25">
    <location>
        <begin position="286"/>
        <end position="307"/>
    </location>
</feature>
<evidence type="ECO:0000256" key="10">
    <source>
        <dbReference type="ARBA" id="ARBA00044881"/>
    </source>
</evidence>
<evidence type="ECO:0000256" key="8">
    <source>
        <dbReference type="ARBA" id="ARBA00044876"/>
    </source>
</evidence>
<evidence type="ECO:0000313" key="28">
    <source>
        <dbReference type="Proteomes" id="UP000187209"/>
    </source>
</evidence>
<comment type="catalytic activity">
    <reaction evidence="11">
        <text>L-alpha-aminoacyl-L-histidine(out) = L-alpha-aminoacyl-L-histidine(in)</text>
        <dbReference type="Rhea" id="RHEA:79375"/>
        <dbReference type="ChEBI" id="CHEBI:229967"/>
    </reaction>
</comment>
<comment type="catalytic activity">
    <reaction evidence="8">
        <text>L-lysyl-L-alanine(out) = L-lysyl-L-alanine(in)</text>
        <dbReference type="Rhea" id="RHEA:79399"/>
        <dbReference type="ChEBI" id="CHEBI:229954"/>
    </reaction>
</comment>
<feature type="transmembrane region" description="Helical" evidence="25">
    <location>
        <begin position="33"/>
        <end position="50"/>
    </location>
</feature>
<comment type="catalytic activity">
    <reaction evidence="10">
        <text>L-alpha-aminoacyl-L-arginine(out) = L-alpha-aminoacyl-L-arginine(in)</text>
        <dbReference type="Rhea" id="RHEA:79367"/>
        <dbReference type="ChEBI" id="CHEBI:229968"/>
    </reaction>
</comment>
<reference evidence="27 28" key="1">
    <citation type="submission" date="2016-11" db="EMBL/GenBank/DDBJ databases">
        <title>The macronuclear genome of Stentor coeruleus: a giant cell with tiny introns.</title>
        <authorList>
            <person name="Slabodnick M."/>
            <person name="Ruby J.G."/>
            <person name="Reiff S.B."/>
            <person name="Swart E.C."/>
            <person name="Gosai S."/>
            <person name="Prabakaran S."/>
            <person name="Witkowska E."/>
            <person name="Larue G.E."/>
            <person name="Fisher S."/>
            <person name="Freeman R.M."/>
            <person name="Gunawardena J."/>
            <person name="Chu W."/>
            <person name="Stover N.A."/>
            <person name="Gregory B.D."/>
            <person name="Nowacki M."/>
            <person name="Derisi J."/>
            <person name="Roy S.W."/>
            <person name="Marshall W.F."/>
            <person name="Sood P."/>
        </authorList>
    </citation>
    <scope>NUCLEOTIDE SEQUENCE [LARGE SCALE GENOMIC DNA]</scope>
    <source>
        <strain evidence="27">WM001</strain>
    </source>
</reference>
<dbReference type="Proteomes" id="UP000187209">
    <property type="component" value="Unassembled WGS sequence"/>
</dbReference>
<dbReference type="InterPro" id="IPR036259">
    <property type="entry name" value="MFS_trans_sf"/>
</dbReference>
<dbReference type="SUPFAM" id="SSF103473">
    <property type="entry name" value="MFS general substrate transporter"/>
    <property type="match status" value="1"/>
</dbReference>
<name>A0A1R2CHV5_9CILI</name>
<organism evidence="27 28">
    <name type="scientific">Stentor coeruleus</name>
    <dbReference type="NCBI Taxonomy" id="5963"/>
    <lineage>
        <taxon>Eukaryota</taxon>
        <taxon>Sar</taxon>
        <taxon>Alveolata</taxon>
        <taxon>Ciliophora</taxon>
        <taxon>Postciliodesmatophora</taxon>
        <taxon>Heterotrichea</taxon>
        <taxon>Heterotrichida</taxon>
        <taxon>Stentoridae</taxon>
        <taxon>Stentor</taxon>
    </lineage>
</organism>
<comment type="caution">
    <text evidence="27">The sequence shown here is derived from an EMBL/GenBank/DDBJ whole genome shotgun (WGS) entry which is preliminary data.</text>
</comment>
<evidence type="ECO:0000256" key="25">
    <source>
        <dbReference type="SAM" id="Phobius"/>
    </source>
</evidence>
<feature type="transmembrane region" description="Helical" evidence="25">
    <location>
        <begin position="100"/>
        <end position="122"/>
    </location>
</feature>
<feature type="transmembrane region" description="Helical" evidence="25">
    <location>
        <begin position="245"/>
        <end position="266"/>
    </location>
</feature>
<dbReference type="Gene3D" id="1.20.1250.20">
    <property type="entry name" value="MFS general substrate transporter like domains"/>
    <property type="match status" value="2"/>
</dbReference>
<accession>A0A1R2CHV5</accession>
<keyword evidence="4 25" id="KW-0812">Transmembrane</keyword>
<feature type="transmembrane region" description="Helical" evidence="25">
    <location>
        <begin position="377"/>
        <end position="399"/>
    </location>
</feature>
<evidence type="ECO:0000256" key="4">
    <source>
        <dbReference type="ARBA" id="ARBA00022692"/>
    </source>
</evidence>
<evidence type="ECO:0000256" key="1">
    <source>
        <dbReference type="ARBA" id="ARBA00004155"/>
    </source>
</evidence>
<comment type="subcellular location">
    <subcellularLocation>
        <location evidence="1">Lysosome membrane</location>
        <topology evidence="1">Multi-pass membrane protein</topology>
    </subcellularLocation>
</comment>
<dbReference type="PANTHER" id="PTHR23512:SF3">
    <property type="entry name" value="MAJOR FACILITATOR SUPERFAMILY DOMAIN-CONTAINING PROTEIN 1"/>
    <property type="match status" value="1"/>
</dbReference>
<dbReference type="GO" id="GO:0005765">
    <property type="term" value="C:lysosomal membrane"/>
    <property type="evidence" value="ECO:0007669"/>
    <property type="project" value="UniProtKB-SubCell"/>
</dbReference>
<feature type="transmembrane region" description="Helical" evidence="25">
    <location>
        <begin position="73"/>
        <end position="93"/>
    </location>
</feature>
<comment type="similarity">
    <text evidence="2">Belongs to the major facilitator superfamily.</text>
</comment>
<comment type="catalytic activity">
    <reaction evidence="13">
        <text>L-alpha-aminoacyl-L-lysine(out) = L-alpha-aminoacyl-L-lysine(in)</text>
        <dbReference type="Rhea" id="RHEA:79383"/>
        <dbReference type="ChEBI" id="CHEBI:229966"/>
    </reaction>
</comment>
<evidence type="ECO:0000256" key="22">
    <source>
        <dbReference type="ARBA" id="ARBA00045018"/>
    </source>
</evidence>
<evidence type="ECO:0000256" key="17">
    <source>
        <dbReference type="ARBA" id="ARBA00044903"/>
    </source>
</evidence>
<evidence type="ECO:0000259" key="26">
    <source>
        <dbReference type="PROSITE" id="PS50850"/>
    </source>
</evidence>
<evidence type="ECO:0000256" key="2">
    <source>
        <dbReference type="ARBA" id="ARBA00008335"/>
    </source>
</evidence>
<evidence type="ECO:0000256" key="14">
    <source>
        <dbReference type="ARBA" id="ARBA00044898"/>
    </source>
</evidence>
<evidence type="ECO:0000256" key="24">
    <source>
        <dbReference type="ARBA" id="ARBA00046376"/>
    </source>
</evidence>
<dbReference type="InterPro" id="IPR011701">
    <property type="entry name" value="MFS"/>
</dbReference>
<evidence type="ECO:0000256" key="12">
    <source>
        <dbReference type="ARBA" id="ARBA00044891"/>
    </source>
</evidence>
<evidence type="ECO:0000256" key="3">
    <source>
        <dbReference type="ARBA" id="ARBA00022448"/>
    </source>
</evidence>
<keyword evidence="6 25" id="KW-0472">Membrane</keyword>
<comment type="catalytic activity">
    <reaction evidence="18">
        <text>L-histidyl-L-alpha-amino acid(out) = L-histidyl-L-alpha-amino acid(in)</text>
        <dbReference type="Rhea" id="RHEA:79379"/>
        <dbReference type="ChEBI" id="CHEBI:229964"/>
    </reaction>
</comment>
<feature type="transmembrane region" description="Helical" evidence="25">
    <location>
        <begin position="411"/>
        <end position="432"/>
    </location>
</feature>
<comment type="catalytic activity">
    <reaction evidence="12">
        <text>L-lysyl-L-alpha-amino acid(out) = L-lysyl-L-alpha-amino acid(in)</text>
        <dbReference type="Rhea" id="RHEA:79387"/>
        <dbReference type="ChEBI" id="CHEBI:229965"/>
    </reaction>
</comment>
<keyword evidence="5 25" id="KW-1133">Transmembrane helix</keyword>
<evidence type="ECO:0000256" key="15">
    <source>
        <dbReference type="ARBA" id="ARBA00044899"/>
    </source>
</evidence>
<protein>
    <recommendedName>
        <fullName evidence="21">Lysosomal dipeptide transporter MFSD1</fullName>
    </recommendedName>
    <alternativeName>
        <fullName evidence="22">Major facilitator superfamily domain-containing protein 1</fullName>
    </alternativeName>
</protein>
<feature type="domain" description="Major facilitator superfamily (MFS) profile" evidence="26">
    <location>
        <begin position="32"/>
        <end position="437"/>
    </location>
</feature>
<dbReference type="InterPro" id="IPR052187">
    <property type="entry name" value="MFSD1"/>
</dbReference>
<evidence type="ECO:0000256" key="23">
    <source>
        <dbReference type="ARBA" id="ARBA00045709"/>
    </source>
</evidence>
<comment type="catalytic activity">
    <reaction evidence="15">
        <text>L-arginyl-L-alpha-amino acid(out) = L-arginyl-L-alpha-amino acid(in)</text>
        <dbReference type="Rhea" id="RHEA:79371"/>
        <dbReference type="ChEBI" id="CHEBI:84315"/>
    </reaction>
</comment>
<proteinExistence type="inferred from homology"/>
<comment type="catalytic activity">
    <reaction evidence="16">
        <text>L-lysyl-L-lysine(out) = L-lysyl-L-lysine(in)</text>
        <dbReference type="Rhea" id="RHEA:79403"/>
        <dbReference type="ChEBI" id="CHEBI:229956"/>
    </reaction>
</comment>
<evidence type="ECO:0000256" key="21">
    <source>
        <dbReference type="ARBA" id="ARBA00044985"/>
    </source>
</evidence>
<evidence type="ECO:0000256" key="19">
    <source>
        <dbReference type="ARBA" id="ARBA00044919"/>
    </source>
</evidence>
<dbReference type="EMBL" id="MPUH01000146">
    <property type="protein sequence ID" value="OMJ88624.1"/>
    <property type="molecule type" value="Genomic_DNA"/>
</dbReference>
<keyword evidence="3" id="KW-0813">Transport</keyword>
<evidence type="ECO:0000313" key="27">
    <source>
        <dbReference type="EMBL" id="OMJ88624.1"/>
    </source>
</evidence>
<evidence type="ECO:0000256" key="16">
    <source>
        <dbReference type="ARBA" id="ARBA00044900"/>
    </source>
</evidence>
<sequence>METSSEFTPGNDFSVLDKEDSNKNDISKTRVRYYMLFLACFLCFGNYFIYDNPSALQTQLEDDLDISSFEFGMLYSIYSFPNVILPFFGGYLVDMMGVRIGIFIFSLFVTAGQAIFAFGVSIKSYPVALLGRGIFGCGGESQNVAQSAIVSNWFSGKELSMALGMNVSISRLGSVLNDVLEPALFEATGSVILGLWVGFGLCVASLVCGVFLGAIDKKRDRILGIQDKKLLPDSEKVKLSDIKTFGFSLWMVCVNCFVVYIDVSCFNNIASNYYQTRFDYSTQESGLIISITYAVAAILCPIFGKLVDKIGRRVILIMFSACCVTLVHVLFLVTPDSHKPVYPIFYMILLGLGYSIYASVMWASIPYLVEPKTIGTAFGVATSIQNLGLGVGPLIVGYIKGSTKKEDGYYWVTFFFVMMGLVGIGSAISIYINDMRTGGVLNSHDPRQARENCILSTPQLKKKVDEDLPENVKKWLSSPTSQKALRQSLVKQQHF</sequence>
<dbReference type="OrthoDB" id="424834at2759"/>
<dbReference type="InterPro" id="IPR020846">
    <property type="entry name" value="MFS_dom"/>
</dbReference>
<evidence type="ECO:0000256" key="18">
    <source>
        <dbReference type="ARBA" id="ARBA00044912"/>
    </source>
</evidence>
<comment type="function">
    <text evidence="23">Lysosomal dipeptide uniporter that selectively exports lysine, arginine or histidine-containing dipeptides with a net positive charge from the lysosome lumen into the cytosol. Could play a role in a specific type of protein O-glycosylation indirectly regulating macrophages migration and tissue invasion. Also essential for liver homeostasis.</text>
</comment>
<dbReference type="PROSITE" id="PS50850">
    <property type="entry name" value="MFS"/>
    <property type="match status" value="1"/>
</dbReference>
<evidence type="ECO:0000256" key="7">
    <source>
        <dbReference type="ARBA" id="ARBA00023228"/>
    </source>
</evidence>
<keyword evidence="7" id="KW-0458">Lysosome</keyword>
<feature type="transmembrane region" description="Helical" evidence="25">
    <location>
        <begin position="314"/>
        <end position="332"/>
    </location>
</feature>